<evidence type="ECO:0000313" key="1">
    <source>
        <dbReference type="EMBL" id="RDY01794.1"/>
    </source>
</evidence>
<keyword evidence="2" id="KW-1185">Reference proteome</keyword>
<comment type="caution">
    <text evidence="1">The sequence shown here is derived from an EMBL/GenBank/DDBJ whole genome shotgun (WGS) entry which is preliminary data.</text>
</comment>
<sequence>MERHEANVPREVLPSVQDRFLMMDQNMVDAASGGVLMDKTSATARHLIWNMASNTQLFRIIEGVDTSRVVSEVSTFDNQRLENQLMELTSLVRQLAVGKH</sequence>
<organism evidence="1 2">
    <name type="scientific">Mucuna pruriens</name>
    <name type="common">Velvet bean</name>
    <name type="synonym">Dolichos pruriens</name>
    <dbReference type="NCBI Taxonomy" id="157652"/>
    <lineage>
        <taxon>Eukaryota</taxon>
        <taxon>Viridiplantae</taxon>
        <taxon>Streptophyta</taxon>
        <taxon>Embryophyta</taxon>
        <taxon>Tracheophyta</taxon>
        <taxon>Spermatophyta</taxon>
        <taxon>Magnoliopsida</taxon>
        <taxon>eudicotyledons</taxon>
        <taxon>Gunneridae</taxon>
        <taxon>Pentapetalae</taxon>
        <taxon>rosids</taxon>
        <taxon>fabids</taxon>
        <taxon>Fabales</taxon>
        <taxon>Fabaceae</taxon>
        <taxon>Papilionoideae</taxon>
        <taxon>50 kb inversion clade</taxon>
        <taxon>NPAAA clade</taxon>
        <taxon>indigoferoid/millettioid clade</taxon>
        <taxon>Phaseoleae</taxon>
        <taxon>Mucuna</taxon>
    </lineage>
</organism>
<protein>
    <submittedName>
        <fullName evidence="1">Uncharacterized protein</fullName>
    </submittedName>
</protein>
<dbReference type="AlphaFoldDB" id="A0A371HGE6"/>
<accession>A0A371HGE6</accession>
<dbReference type="OrthoDB" id="1305902at2759"/>
<proteinExistence type="predicted"/>
<reference evidence="1" key="1">
    <citation type="submission" date="2018-05" db="EMBL/GenBank/DDBJ databases">
        <title>Draft genome of Mucuna pruriens seed.</title>
        <authorList>
            <person name="Nnadi N.E."/>
            <person name="Vos R."/>
            <person name="Hasami M.H."/>
            <person name="Devisetty U.K."/>
            <person name="Aguiy J.C."/>
        </authorList>
    </citation>
    <scope>NUCLEOTIDE SEQUENCE [LARGE SCALE GENOMIC DNA]</scope>
    <source>
        <strain evidence="1">JCA_2017</strain>
    </source>
</reference>
<dbReference type="EMBL" id="QJKJ01002680">
    <property type="protein sequence ID" value="RDY01794.1"/>
    <property type="molecule type" value="Genomic_DNA"/>
</dbReference>
<feature type="non-terminal residue" evidence="1">
    <location>
        <position position="1"/>
    </location>
</feature>
<gene>
    <name evidence="1" type="ORF">CR513_14830</name>
</gene>
<name>A0A371HGE6_MUCPR</name>
<evidence type="ECO:0000313" key="2">
    <source>
        <dbReference type="Proteomes" id="UP000257109"/>
    </source>
</evidence>
<dbReference type="Proteomes" id="UP000257109">
    <property type="component" value="Unassembled WGS sequence"/>
</dbReference>